<dbReference type="InterPro" id="IPR020084">
    <property type="entry name" value="NUDIX_hydrolase_CS"/>
</dbReference>
<accession>A0ABV2IG09</accession>
<keyword evidence="5" id="KW-1185">Reference proteome</keyword>
<comment type="cofactor">
    <cofactor evidence="1">
        <name>Mg(2+)</name>
        <dbReference type="ChEBI" id="CHEBI:18420"/>
    </cofactor>
</comment>
<evidence type="ECO:0000313" key="5">
    <source>
        <dbReference type="Proteomes" id="UP001549164"/>
    </source>
</evidence>
<dbReference type="PROSITE" id="PS00893">
    <property type="entry name" value="NUDIX_BOX"/>
    <property type="match status" value="1"/>
</dbReference>
<sequence>MLLAVDDWENGASSGWKVKTFVYFPGPSRLSCAQGPVFARNIQKQGSVMIPDAEKVLIYARRGSRVLVFDEPDFPEVPLQVPGGTLEHAEIPIAAAKREFHEETGLRLNEGWSALGSIDYSFRKNGALLCHRRHIFTVPMPEDAPENWFHTEEHASDGGGPIRFRLFFLDWKDAAGNIGLGMEMPLSWPALTAFFT</sequence>
<dbReference type="CDD" id="cd04663">
    <property type="entry name" value="NUDIX_Hydrolase"/>
    <property type="match status" value="1"/>
</dbReference>
<dbReference type="Proteomes" id="UP001549164">
    <property type="component" value="Unassembled WGS sequence"/>
</dbReference>
<evidence type="ECO:0000259" key="3">
    <source>
        <dbReference type="PROSITE" id="PS51462"/>
    </source>
</evidence>
<dbReference type="SUPFAM" id="SSF55811">
    <property type="entry name" value="Nudix"/>
    <property type="match status" value="1"/>
</dbReference>
<proteinExistence type="predicted"/>
<protein>
    <submittedName>
        <fullName evidence="4">8-oxo-dGTP pyrophosphatase MutT (NUDIX family)</fullName>
    </submittedName>
</protein>
<reference evidence="4 5" key="1">
    <citation type="submission" date="2024-06" db="EMBL/GenBank/DDBJ databases">
        <title>Genomic Encyclopedia of Type Strains, Phase IV (KMG-IV): sequencing the most valuable type-strain genomes for metagenomic binning, comparative biology and taxonomic classification.</title>
        <authorList>
            <person name="Goeker M."/>
        </authorList>
    </citation>
    <scope>NUCLEOTIDE SEQUENCE [LARGE SCALE GENOMIC DNA]</scope>
    <source>
        <strain evidence="4 5">DSM 28102</strain>
    </source>
</reference>
<organism evidence="4 5">
    <name type="scientific">Martelella mangrovi</name>
    <dbReference type="NCBI Taxonomy" id="1397477"/>
    <lineage>
        <taxon>Bacteria</taxon>
        <taxon>Pseudomonadati</taxon>
        <taxon>Pseudomonadota</taxon>
        <taxon>Alphaproteobacteria</taxon>
        <taxon>Hyphomicrobiales</taxon>
        <taxon>Aurantimonadaceae</taxon>
        <taxon>Martelella</taxon>
    </lineage>
</organism>
<dbReference type="RefSeq" id="WP_354435118.1">
    <property type="nucleotide sequence ID" value="NZ_JBEPLY010000012.1"/>
</dbReference>
<gene>
    <name evidence="4" type="ORF">ABID12_003264</name>
</gene>
<dbReference type="InterPro" id="IPR000086">
    <property type="entry name" value="NUDIX_hydrolase_dom"/>
</dbReference>
<dbReference type="EMBL" id="JBEPLY010000012">
    <property type="protein sequence ID" value="MET3601308.1"/>
    <property type="molecule type" value="Genomic_DNA"/>
</dbReference>
<comment type="caution">
    <text evidence="4">The sequence shown here is derived from an EMBL/GenBank/DDBJ whole genome shotgun (WGS) entry which is preliminary data.</text>
</comment>
<dbReference type="InterPro" id="IPR015797">
    <property type="entry name" value="NUDIX_hydrolase-like_dom_sf"/>
</dbReference>
<evidence type="ECO:0000256" key="1">
    <source>
        <dbReference type="ARBA" id="ARBA00001946"/>
    </source>
</evidence>
<evidence type="ECO:0000313" key="4">
    <source>
        <dbReference type="EMBL" id="MET3601308.1"/>
    </source>
</evidence>
<evidence type="ECO:0000256" key="2">
    <source>
        <dbReference type="ARBA" id="ARBA00022801"/>
    </source>
</evidence>
<dbReference type="Gene3D" id="3.90.79.10">
    <property type="entry name" value="Nucleoside Triphosphate Pyrophosphohydrolase"/>
    <property type="match status" value="1"/>
</dbReference>
<keyword evidence="2" id="KW-0378">Hydrolase</keyword>
<dbReference type="Pfam" id="PF00293">
    <property type="entry name" value="NUDIX"/>
    <property type="match status" value="1"/>
</dbReference>
<dbReference type="PROSITE" id="PS51462">
    <property type="entry name" value="NUDIX"/>
    <property type="match status" value="1"/>
</dbReference>
<feature type="domain" description="Nudix hydrolase" evidence="3">
    <location>
        <begin position="49"/>
        <end position="196"/>
    </location>
</feature>
<name>A0ABV2IG09_9HYPH</name>